<evidence type="ECO:0000313" key="2">
    <source>
        <dbReference type="EMBL" id="KAG8094496.1"/>
    </source>
</evidence>
<feature type="compositionally biased region" description="Low complexity" evidence="1">
    <location>
        <begin position="71"/>
        <end position="82"/>
    </location>
</feature>
<proteinExistence type="predicted"/>
<dbReference type="Proteomes" id="UP000729402">
    <property type="component" value="Unassembled WGS sequence"/>
</dbReference>
<feature type="region of interest" description="Disordered" evidence="1">
    <location>
        <begin position="43"/>
        <end position="82"/>
    </location>
</feature>
<dbReference type="EMBL" id="JAAALK010000080">
    <property type="protein sequence ID" value="KAG8094496.1"/>
    <property type="molecule type" value="Genomic_DNA"/>
</dbReference>
<gene>
    <name evidence="2" type="ORF">GUJ93_ZPchr0012g18870</name>
</gene>
<sequence length="167" mass="17573">MVGVATGRGGSGLVNTRPEPGPGLLGFLSGRWSAEFGRRHVAAVQAPAASRRRSRGAQSARRDRDSTIRHSGSGARRLGLSGSLASPLSAVPPLPLGLASASRSLRLLRSRPFRRCHLGWPRRLDLSGFSALGRSAAAARVGDLGSWGFGGEAEKPKRMGDGWPDSR</sequence>
<organism evidence="2 3">
    <name type="scientific">Zizania palustris</name>
    <name type="common">Northern wild rice</name>
    <dbReference type="NCBI Taxonomy" id="103762"/>
    <lineage>
        <taxon>Eukaryota</taxon>
        <taxon>Viridiplantae</taxon>
        <taxon>Streptophyta</taxon>
        <taxon>Embryophyta</taxon>
        <taxon>Tracheophyta</taxon>
        <taxon>Spermatophyta</taxon>
        <taxon>Magnoliopsida</taxon>
        <taxon>Liliopsida</taxon>
        <taxon>Poales</taxon>
        <taxon>Poaceae</taxon>
        <taxon>BOP clade</taxon>
        <taxon>Oryzoideae</taxon>
        <taxon>Oryzeae</taxon>
        <taxon>Zizaniinae</taxon>
        <taxon>Zizania</taxon>
    </lineage>
</organism>
<feature type="compositionally biased region" description="Basic and acidic residues" evidence="1">
    <location>
        <begin position="152"/>
        <end position="167"/>
    </location>
</feature>
<feature type="region of interest" description="Disordered" evidence="1">
    <location>
        <begin position="1"/>
        <end position="20"/>
    </location>
</feature>
<feature type="compositionally biased region" description="Gly residues" evidence="1">
    <location>
        <begin position="1"/>
        <end position="12"/>
    </location>
</feature>
<feature type="region of interest" description="Disordered" evidence="1">
    <location>
        <begin position="143"/>
        <end position="167"/>
    </location>
</feature>
<protein>
    <submittedName>
        <fullName evidence="2">Uncharacterized protein</fullName>
    </submittedName>
</protein>
<keyword evidence="3" id="KW-1185">Reference proteome</keyword>
<reference evidence="2" key="1">
    <citation type="journal article" date="2021" name="bioRxiv">
        <title>Whole Genome Assembly and Annotation of Northern Wild Rice, Zizania palustris L., Supports a Whole Genome Duplication in the Zizania Genus.</title>
        <authorList>
            <person name="Haas M."/>
            <person name="Kono T."/>
            <person name="Macchietto M."/>
            <person name="Millas R."/>
            <person name="McGilp L."/>
            <person name="Shao M."/>
            <person name="Duquette J."/>
            <person name="Hirsch C.N."/>
            <person name="Kimball J."/>
        </authorList>
    </citation>
    <scope>NUCLEOTIDE SEQUENCE</scope>
    <source>
        <tissue evidence="2">Fresh leaf tissue</tissue>
    </source>
</reference>
<reference evidence="2" key="2">
    <citation type="submission" date="2021-02" db="EMBL/GenBank/DDBJ databases">
        <authorList>
            <person name="Kimball J.A."/>
            <person name="Haas M.W."/>
            <person name="Macchietto M."/>
            <person name="Kono T."/>
            <person name="Duquette J."/>
            <person name="Shao M."/>
        </authorList>
    </citation>
    <scope>NUCLEOTIDE SEQUENCE</scope>
    <source>
        <tissue evidence="2">Fresh leaf tissue</tissue>
    </source>
</reference>
<dbReference type="AlphaFoldDB" id="A0A8J6BVA6"/>
<name>A0A8J6BVA6_ZIZPA</name>
<evidence type="ECO:0000313" key="3">
    <source>
        <dbReference type="Proteomes" id="UP000729402"/>
    </source>
</evidence>
<accession>A0A8J6BVA6</accession>
<evidence type="ECO:0000256" key="1">
    <source>
        <dbReference type="SAM" id="MobiDB-lite"/>
    </source>
</evidence>
<comment type="caution">
    <text evidence="2">The sequence shown here is derived from an EMBL/GenBank/DDBJ whole genome shotgun (WGS) entry which is preliminary data.</text>
</comment>